<dbReference type="OrthoDB" id="303614at2759"/>
<gene>
    <name evidence="5" type="ORF">BJ875DRAFT_381034</name>
</gene>
<evidence type="ECO:0000256" key="1">
    <source>
        <dbReference type="ARBA" id="ARBA00022553"/>
    </source>
</evidence>
<sequence length="130" mass="15001">SSLLFVEDSPINLKILVASAKRLGYRFETAMDGLQVVDAYRKESFDAVMDIQMPKMDGMEACRAIHQYEWDVRRKSTFIIILTALTSQDAEQMVLDSGANRFFSTRNHLLMRSFRKEFCSSLVRPCTTEY</sequence>
<organism evidence="5 6">
    <name type="scientific">Amylocarpus encephaloides</name>
    <dbReference type="NCBI Taxonomy" id="45428"/>
    <lineage>
        <taxon>Eukaryota</taxon>
        <taxon>Fungi</taxon>
        <taxon>Dikarya</taxon>
        <taxon>Ascomycota</taxon>
        <taxon>Pezizomycotina</taxon>
        <taxon>Leotiomycetes</taxon>
        <taxon>Helotiales</taxon>
        <taxon>Helotiales incertae sedis</taxon>
        <taxon>Amylocarpus</taxon>
    </lineage>
</organism>
<name>A0A9P8C3A4_9HELO</name>
<dbReference type="EMBL" id="MU251556">
    <property type="protein sequence ID" value="KAG9232289.1"/>
    <property type="molecule type" value="Genomic_DNA"/>
</dbReference>
<dbReference type="PANTHER" id="PTHR45339">
    <property type="entry name" value="HYBRID SIGNAL TRANSDUCTION HISTIDINE KINASE J"/>
    <property type="match status" value="1"/>
</dbReference>
<dbReference type="PROSITE" id="PS50110">
    <property type="entry name" value="RESPONSE_REGULATORY"/>
    <property type="match status" value="1"/>
</dbReference>
<feature type="domain" description="Response regulatory" evidence="4">
    <location>
        <begin position="2"/>
        <end position="120"/>
    </location>
</feature>
<keyword evidence="2" id="KW-0902">Two-component regulatory system</keyword>
<evidence type="ECO:0000256" key="2">
    <source>
        <dbReference type="ARBA" id="ARBA00023012"/>
    </source>
</evidence>
<evidence type="ECO:0000313" key="5">
    <source>
        <dbReference type="EMBL" id="KAG9232289.1"/>
    </source>
</evidence>
<evidence type="ECO:0000313" key="6">
    <source>
        <dbReference type="Proteomes" id="UP000824998"/>
    </source>
</evidence>
<dbReference type="InterPro" id="IPR001789">
    <property type="entry name" value="Sig_transdc_resp-reg_receiver"/>
</dbReference>
<dbReference type="Gene3D" id="3.40.50.2300">
    <property type="match status" value="1"/>
</dbReference>
<accession>A0A9P8C3A4</accession>
<dbReference type="SUPFAM" id="SSF52172">
    <property type="entry name" value="CheY-like"/>
    <property type="match status" value="1"/>
</dbReference>
<dbReference type="PANTHER" id="PTHR45339:SF1">
    <property type="entry name" value="HYBRID SIGNAL TRANSDUCTION HISTIDINE KINASE J"/>
    <property type="match status" value="1"/>
</dbReference>
<keyword evidence="6" id="KW-1185">Reference proteome</keyword>
<dbReference type="AlphaFoldDB" id="A0A9P8C3A4"/>
<proteinExistence type="predicted"/>
<dbReference type="CDD" id="cd17546">
    <property type="entry name" value="REC_hyHK_CKI1_RcsC-like"/>
    <property type="match status" value="1"/>
</dbReference>
<feature type="non-terminal residue" evidence="5">
    <location>
        <position position="1"/>
    </location>
</feature>
<reference evidence="5" key="1">
    <citation type="journal article" date="2021" name="IMA Fungus">
        <title>Genomic characterization of three marine fungi, including Emericellopsis atlantica sp. nov. with signatures of a generalist lifestyle and marine biomass degradation.</title>
        <authorList>
            <person name="Hagestad O.C."/>
            <person name="Hou L."/>
            <person name="Andersen J.H."/>
            <person name="Hansen E.H."/>
            <person name="Altermark B."/>
            <person name="Li C."/>
            <person name="Kuhnert E."/>
            <person name="Cox R.J."/>
            <person name="Crous P.W."/>
            <person name="Spatafora J.W."/>
            <person name="Lail K."/>
            <person name="Amirebrahimi M."/>
            <person name="Lipzen A."/>
            <person name="Pangilinan J."/>
            <person name="Andreopoulos W."/>
            <person name="Hayes R.D."/>
            <person name="Ng V."/>
            <person name="Grigoriev I.V."/>
            <person name="Jackson S.A."/>
            <person name="Sutton T.D.S."/>
            <person name="Dobson A.D.W."/>
            <person name="Rama T."/>
        </authorList>
    </citation>
    <scope>NUCLEOTIDE SEQUENCE</scope>
    <source>
        <strain evidence="5">TRa018bII</strain>
    </source>
</reference>
<evidence type="ECO:0000259" key="4">
    <source>
        <dbReference type="PROSITE" id="PS50110"/>
    </source>
</evidence>
<dbReference type="InterPro" id="IPR011006">
    <property type="entry name" value="CheY-like_superfamily"/>
</dbReference>
<keyword evidence="1 3" id="KW-0597">Phosphoprotein</keyword>
<dbReference type="GO" id="GO:0000160">
    <property type="term" value="P:phosphorelay signal transduction system"/>
    <property type="evidence" value="ECO:0007669"/>
    <property type="project" value="UniProtKB-KW"/>
</dbReference>
<dbReference type="Proteomes" id="UP000824998">
    <property type="component" value="Unassembled WGS sequence"/>
</dbReference>
<comment type="caution">
    <text evidence="5">The sequence shown here is derived from an EMBL/GenBank/DDBJ whole genome shotgun (WGS) entry which is preliminary data.</text>
</comment>
<dbReference type="SMART" id="SM00448">
    <property type="entry name" value="REC"/>
    <property type="match status" value="1"/>
</dbReference>
<feature type="modified residue" description="4-aspartylphosphate" evidence="3">
    <location>
        <position position="50"/>
    </location>
</feature>
<protein>
    <submittedName>
        <fullName evidence="5">CheY-like superfamily</fullName>
    </submittedName>
</protein>
<dbReference type="Pfam" id="PF00072">
    <property type="entry name" value="Response_reg"/>
    <property type="match status" value="1"/>
</dbReference>
<evidence type="ECO:0000256" key="3">
    <source>
        <dbReference type="PROSITE-ProRule" id="PRU00169"/>
    </source>
</evidence>